<proteinExistence type="predicted"/>
<dbReference type="Pfam" id="PF24840">
    <property type="entry name" value="NTF2_SigF"/>
    <property type="match status" value="1"/>
</dbReference>
<name>A0A1X0QSB7_RHIZD</name>
<organism evidence="2">
    <name type="scientific">Rhizopus microsporus var. microsporus</name>
    <dbReference type="NCBI Taxonomy" id="86635"/>
    <lineage>
        <taxon>Eukaryota</taxon>
        <taxon>Fungi</taxon>
        <taxon>Fungi incertae sedis</taxon>
        <taxon>Mucoromycota</taxon>
        <taxon>Mucoromycotina</taxon>
        <taxon>Mucoromycetes</taxon>
        <taxon>Mucorales</taxon>
        <taxon>Mucorineae</taxon>
        <taxon>Rhizopodaceae</taxon>
        <taxon>Rhizopus</taxon>
    </lineage>
</organism>
<evidence type="ECO:0000313" key="2">
    <source>
        <dbReference type="EMBL" id="ORE02637.1"/>
    </source>
</evidence>
<dbReference type="InterPro" id="IPR057514">
    <property type="entry name" value="NTF2_SigF"/>
</dbReference>
<sequence length="256" mass="30086">MSVSEYHHEISSSHLIKSIIEDLFSYNMIRRKRVLEYYFFQDSTYTSPLLTAENVNNIQYIYTVWQILNRTEPTITNIVFDGQTAVIHLIHNLSPTILPRWVTLQVPAITTLYFRETECDSGLLKIYRQEDSWTLEGLVQSVPLISFWYNNVLRVVMGKIMTTTGDILDSALTHAQKMTFRSKEIQRLGHEIAIENMEKLEEYQADLKDSYIEGLRAWKEYYIEPLTYNEDEYVFAPIRESGRGLSLQDQIYLDEE</sequence>
<dbReference type="VEuPathDB" id="FungiDB:BCV72DRAFT_234478"/>
<dbReference type="AlphaFoldDB" id="A0A1X0QSB7"/>
<reference evidence="2" key="1">
    <citation type="journal article" date="2016" name="Proc. Natl. Acad. Sci. U.S.A.">
        <title>Lipid metabolic changes in an early divergent fungus govern the establishment of a mutualistic symbiosis with endobacteria.</title>
        <authorList>
            <person name="Lastovetsky O.A."/>
            <person name="Gaspar M.L."/>
            <person name="Mondo S.J."/>
            <person name="LaButti K.M."/>
            <person name="Sandor L."/>
            <person name="Grigoriev I.V."/>
            <person name="Henry S.A."/>
            <person name="Pawlowska T.E."/>
        </authorList>
    </citation>
    <scope>NUCLEOTIDE SEQUENCE [LARGE SCALE GENOMIC DNA]</scope>
    <source>
        <strain evidence="2">ATCC 52814</strain>
    </source>
</reference>
<evidence type="ECO:0000259" key="1">
    <source>
        <dbReference type="Pfam" id="PF24840"/>
    </source>
</evidence>
<dbReference type="PANTHER" id="PTHR35393">
    <property type="entry name" value="CHROMOSOME 1, WHOLE GENOME SHOTGUN SEQUENCE"/>
    <property type="match status" value="1"/>
</dbReference>
<dbReference type="PANTHER" id="PTHR35393:SF1">
    <property type="entry name" value="SNOAL-LIKE DOMAIN-CONTAINING PROTEIN"/>
    <property type="match status" value="1"/>
</dbReference>
<dbReference type="EMBL" id="KV922040">
    <property type="protein sequence ID" value="ORE02637.1"/>
    <property type="molecule type" value="Genomic_DNA"/>
</dbReference>
<dbReference type="Proteomes" id="UP000242414">
    <property type="component" value="Unassembled WGS sequence"/>
</dbReference>
<accession>A0A1X0QSB7</accession>
<gene>
    <name evidence="2" type="ORF">BCV72DRAFT_234478</name>
</gene>
<protein>
    <recommendedName>
        <fullName evidence="1">SigF-like NTF2-like domain-containing protein</fullName>
    </recommendedName>
</protein>
<dbReference type="OrthoDB" id="5580651at2759"/>
<feature type="domain" description="SigF-like NTF2-like" evidence="1">
    <location>
        <begin position="16"/>
        <end position="168"/>
    </location>
</feature>